<dbReference type="PANTHER" id="PTHR34098">
    <property type="entry name" value="F-BOX ONLY PROTEIN 47"/>
    <property type="match status" value="1"/>
</dbReference>
<dbReference type="Proteomes" id="UP000694891">
    <property type="component" value="Unplaced"/>
</dbReference>
<sequence>MNGKSEDNWQNPAICVLEISVFSMVSKDITRNVVDYISTLAWKNKIIIQRFHQPTCLEQISAIEHYRSLGVLFKRCTLLLPTKERLKFIFGRFSQIPCFMLEQCPTPDCIGFYSCGVFLQTLIAGWDELECHRVFNFLCDLTNLQQKIEAVITAKPGTRGHQELQLRLFCRRVLLDPRPCHLEYRFWLMQLLKPWPMVSQAHLLFILYGPLRPEGTLGWQDLVERGLPHAALWDLAKALLMLFSKAEVKGWTTDSTLAIFEELTVIPQPWHVENIARLLVLCGSKVCYTVLASKAVSGRLLDISRLIVYIVLVCEKDGYHMSWAVKLVQQITNVFSTVPEKLFFIQQLENMFSGVTREFFEVSVAGNRFEDRETFQTLCVLLDSSARFHTSFIHMFLRQELHTLNEM</sequence>
<proteinExistence type="predicted"/>
<keyword evidence="2" id="KW-1185">Reference proteome</keyword>
<dbReference type="InterPro" id="IPR038946">
    <property type="entry name" value="FBXO47"/>
</dbReference>
<organism evidence="2 3">
    <name type="scientific">Stegastes partitus</name>
    <name type="common">bicolor damselfish</name>
    <dbReference type="NCBI Taxonomy" id="144197"/>
    <lineage>
        <taxon>Eukaryota</taxon>
        <taxon>Metazoa</taxon>
        <taxon>Chordata</taxon>
        <taxon>Craniata</taxon>
        <taxon>Vertebrata</taxon>
        <taxon>Euteleostomi</taxon>
        <taxon>Actinopterygii</taxon>
        <taxon>Neopterygii</taxon>
        <taxon>Teleostei</taxon>
        <taxon>Neoteleostei</taxon>
        <taxon>Acanthomorphata</taxon>
        <taxon>Ovalentaria</taxon>
        <taxon>Pomacentridae</taxon>
        <taxon>Stegastes</taxon>
    </lineage>
</organism>
<name>A0A9Y4JLY5_9TELE</name>
<dbReference type="InterPro" id="IPR056622">
    <property type="entry name" value="ARM_FBXO47"/>
</dbReference>
<protein>
    <submittedName>
        <fullName evidence="3">F-box only protein 47</fullName>
    </submittedName>
</protein>
<dbReference type="GeneID" id="103354316"/>
<dbReference type="AlphaFoldDB" id="A0A9Y4JLY5"/>
<feature type="domain" description="FBXO47 ARM repeats region" evidence="1">
    <location>
        <begin position="143"/>
        <end position="385"/>
    </location>
</feature>
<gene>
    <name evidence="3" type="primary">LOC103354316</name>
</gene>
<dbReference type="PANTHER" id="PTHR34098:SF1">
    <property type="entry name" value="F-BOX ONLY PROTEIN 47"/>
    <property type="match status" value="1"/>
</dbReference>
<reference evidence="3" key="1">
    <citation type="submission" date="2025-08" db="UniProtKB">
        <authorList>
            <consortium name="RefSeq"/>
        </authorList>
    </citation>
    <scope>IDENTIFICATION</scope>
</reference>
<evidence type="ECO:0000313" key="2">
    <source>
        <dbReference type="Proteomes" id="UP000694891"/>
    </source>
</evidence>
<accession>A0A9Y4JLY5</accession>
<dbReference type="Pfam" id="PF24467">
    <property type="entry name" value="ARM_FBXO47"/>
    <property type="match status" value="1"/>
</dbReference>
<dbReference type="RefSeq" id="XP_008275867.1">
    <property type="nucleotide sequence ID" value="XM_008277645.1"/>
</dbReference>
<evidence type="ECO:0000313" key="3">
    <source>
        <dbReference type="RefSeq" id="XP_008275867.1"/>
    </source>
</evidence>
<evidence type="ECO:0000259" key="1">
    <source>
        <dbReference type="Pfam" id="PF24467"/>
    </source>
</evidence>